<dbReference type="EMBL" id="JAFEMO010000007">
    <property type="protein sequence ID" value="KAH7567476.1"/>
    <property type="molecule type" value="Genomic_DNA"/>
</dbReference>
<gene>
    <name evidence="2" type="ORF">JRO89_XS07G0079500</name>
</gene>
<protein>
    <submittedName>
        <fullName evidence="2">Uncharacterized protein</fullName>
    </submittedName>
</protein>
<keyword evidence="1" id="KW-0732">Signal</keyword>
<reference evidence="2 3" key="1">
    <citation type="submission" date="2021-02" db="EMBL/GenBank/DDBJ databases">
        <title>Plant Genome Project.</title>
        <authorList>
            <person name="Zhang R.-G."/>
        </authorList>
    </citation>
    <scope>NUCLEOTIDE SEQUENCE [LARGE SCALE GENOMIC DNA]</scope>
    <source>
        <tissue evidence="2">Leaves</tissue>
    </source>
</reference>
<feature type="chain" id="PRO_5046379833" evidence="1">
    <location>
        <begin position="26"/>
        <end position="95"/>
    </location>
</feature>
<name>A0ABQ8HSY2_9ROSI</name>
<feature type="signal peptide" evidence="1">
    <location>
        <begin position="1"/>
        <end position="25"/>
    </location>
</feature>
<comment type="caution">
    <text evidence="2">The sequence shown here is derived from an EMBL/GenBank/DDBJ whole genome shotgun (WGS) entry which is preliminary data.</text>
</comment>
<sequence>MAMKKNTGMMRLLFVLALLIFMVISTQFNVVQCRALRSMTDAVVSGCEENLRGSDQSSVGVVSFSDSSNNAGIGSSLKSLAFRLASGPSKRGPGH</sequence>
<evidence type="ECO:0000313" key="3">
    <source>
        <dbReference type="Proteomes" id="UP000827721"/>
    </source>
</evidence>
<organism evidence="2 3">
    <name type="scientific">Xanthoceras sorbifolium</name>
    <dbReference type="NCBI Taxonomy" id="99658"/>
    <lineage>
        <taxon>Eukaryota</taxon>
        <taxon>Viridiplantae</taxon>
        <taxon>Streptophyta</taxon>
        <taxon>Embryophyta</taxon>
        <taxon>Tracheophyta</taxon>
        <taxon>Spermatophyta</taxon>
        <taxon>Magnoliopsida</taxon>
        <taxon>eudicotyledons</taxon>
        <taxon>Gunneridae</taxon>
        <taxon>Pentapetalae</taxon>
        <taxon>rosids</taxon>
        <taxon>malvids</taxon>
        <taxon>Sapindales</taxon>
        <taxon>Sapindaceae</taxon>
        <taxon>Xanthoceroideae</taxon>
        <taxon>Xanthoceras</taxon>
    </lineage>
</organism>
<keyword evidence="3" id="KW-1185">Reference proteome</keyword>
<evidence type="ECO:0000313" key="2">
    <source>
        <dbReference type="EMBL" id="KAH7567476.1"/>
    </source>
</evidence>
<accession>A0ABQ8HSY2</accession>
<evidence type="ECO:0000256" key="1">
    <source>
        <dbReference type="SAM" id="SignalP"/>
    </source>
</evidence>
<proteinExistence type="predicted"/>
<dbReference type="Proteomes" id="UP000827721">
    <property type="component" value="Unassembled WGS sequence"/>
</dbReference>